<dbReference type="CTD" id="149499"/>
<dbReference type="SMART" id="SM00368">
    <property type="entry name" value="LRR_RI"/>
    <property type="match status" value="4"/>
</dbReference>
<dbReference type="InterPro" id="IPR032675">
    <property type="entry name" value="LRR_dom_sf"/>
</dbReference>
<dbReference type="Proteomes" id="UP001318040">
    <property type="component" value="Chromosome 1"/>
</dbReference>
<feature type="region of interest" description="Disordered" evidence="1">
    <location>
        <begin position="340"/>
        <end position="394"/>
    </location>
</feature>
<dbReference type="RefSeq" id="XP_032829740.1">
    <property type="nucleotide sequence ID" value="XM_032973849.1"/>
</dbReference>
<accession>A0AAJ7U6V0</accession>
<feature type="compositionally biased region" description="Basic and acidic residues" evidence="1">
    <location>
        <begin position="21"/>
        <end position="31"/>
    </location>
</feature>
<dbReference type="Pfam" id="PF13516">
    <property type="entry name" value="LRR_6"/>
    <property type="match status" value="4"/>
</dbReference>
<evidence type="ECO:0000256" key="1">
    <source>
        <dbReference type="SAM" id="MobiDB-lite"/>
    </source>
</evidence>
<feature type="compositionally biased region" description="Basic and acidic residues" evidence="1">
    <location>
        <begin position="1"/>
        <end position="14"/>
    </location>
</feature>
<name>A0AAJ7U6V0_PETMA</name>
<dbReference type="PANTHER" id="PTHR46984">
    <property type="entry name" value="LEUCINE-RICH REPEAT-CONTAINING PROTEIN 71"/>
    <property type="match status" value="1"/>
</dbReference>
<feature type="region of interest" description="Disordered" evidence="1">
    <location>
        <begin position="410"/>
        <end position="441"/>
    </location>
</feature>
<protein>
    <submittedName>
        <fullName evidence="3">Leucine-rich repeat-containing protein 71 isoform X1</fullName>
    </submittedName>
</protein>
<evidence type="ECO:0000313" key="2">
    <source>
        <dbReference type="Proteomes" id="UP001318040"/>
    </source>
</evidence>
<proteinExistence type="predicted"/>
<organism evidence="2 3">
    <name type="scientific">Petromyzon marinus</name>
    <name type="common">Sea lamprey</name>
    <dbReference type="NCBI Taxonomy" id="7757"/>
    <lineage>
        <taxon>Eukaryota</taxon>
        <taxon>Metazoa</taxon>
        <taxon>Chordata</taxon>
        <taxon>Craniata</taxon>
        <taxon>Vertebrata</taxon>
        <taxon>Cyclostomata</taxon>
        <taxon>Hyperoartia</taxon>
        <taxon>Petromyzontiformes</taxon>
        <taxon>Petromyzontidae</taxon>
        <taxon>Petromyzon</taxon>
    </lineage>
</organism>
<feature type="compositionally biased region" description="Polar residues" evidence="1">
    <location>
        <begin position="32"/>
        <end position="45"/>
    </location>
</feature>
<dbReference type="AlphaFoldDB" id="A0AAJ7U6V0"/>
<dbReference type="InterPro" id="IPR001611">
    <property type="entry name" value="Leu-rich_rpt"/>
</dbReference>
<dbReference type="SUPFAM" id="SSF52047">
    <property type="entry name" value="RNI-like"/>
    <property type="match status" value="1"/>
</dbReference>
<dbReference type="KEGG" id="pmrn:116953530"/>
<dbReference type="Gene3D" id="3.80.10.10">
    <property type="entry name" value="Ribonuclease Inhibitor"/>
    <property type="match status" value="2"/>
</dbReference>
<feature type="region of interest" description="Disordered" evidence="1">
    <location>
        <begin position="1"/>
        <end position="45"/>
    </location>
</feature>
<feature type="compositionally biased region" description="Basic and acidic residues" evidence="1">
    <location>
        <begin position="364"/>
        <end position="378"/>
    </location>
</feature>
<dbReference type="InterPro" id="IPR053040">
    <property type="entry name" value="LRR-containing_protein_71"/>
</dbReference>
<keyword evidence="2" id="KW-1185">Reference proteome</keyword>
<reference evidence="3" key="1">
    <citation type="submission" date="2025-08" db="UniProtKB">
        <authorList>
            <consortium name="RefSeq"/>
        </authorList>
    </citation>
    <scope>IDENTIFICATION</scope>
    <source>
        <tissue evidence="3">Sperm</tissue>
    </source>
</reference>
<feature type="compositionally biased region" description="Basic and acidic residues" evidence="1">
    <location>
        <begin position="340"/>
        <end position="354"/>
    </location>
</feature>
<dbReference type="PANTHER" id="PTHR46984:SF1">
    <property type="entry name" value="LEUCINE-RICH REPEAT-CONTAINING PROTEIN 71"/>
    <property type="match status" value="1"/>
</dbReference>
<evidence type="ECO:0000313" key="3">
    <source>
        <dbReference type="RefSeq" id="XP_032829740.1"/>
    </source>
</evidence>
<gene>
    <name evidence="3" type="primary">LRRC71</name>
</gene>
<feature type="compositionally biased region" description="Basic and acidic residues" evidence="1">
    <location>
        <begin position="427"/>
        <end position="441"/>
    </location>
</feature>
<sequence length="555" mass="61031">MASDSERSRWKNALERVTMGKKTERAARESKGQLSNSTEDDSINTPEEYQCNGNFEQDFTQLCTLTGLASTPAVVRRSHPPTAMENTGAENVQNVAPSEEDITPTTFTTKDKFVYFKPCVQVEPENEDNRSSVKEIYIRGWKIEEKMMSILKKCLPAIPSLTTINFWNAGIDEDTLDMFVSVLPLCTNLKTLVLEGNPEPKLSYHKLIGEGIMIGHLSLRNNRIDDDGARLLGQALSTTKTTNKTLLSLNLAYNCITDLGGGYIAHGLRLNRTLLCLSLAHNKIGDNGAVKLAEILARFPLTHEEVVQRRILLSEVRSNIEIQKSVTSFQPVTVRRADSKLDHHSVIDKGEKATGKGTKPSTKKKQELAQFGKKDDKSSTGSTTSGILGSAGPLNASLKKDESKLTKKVSAVGDLAKGNKGKGVKSGNKDKKPQTSEPEMHEAPEAINPLMDHVEHHNGQIFLPGNQCLISLNLAWNNIGQVGLEAFLKSIRFQLEVSGTGAKKATGIMRISLQRNAFPSESKSFKEMCELMESRDPMYKTVTNPAEEDESAAMS</sequence>